<evidence type="ECO:0000313" key="2">
    <source>
        <dbReference type="Proteomes" id="UP001162131"/>
    </source>
</evidence>
<comment type="caution">
    <text evidence="1">The sequence shown here is derived from an EMBL/GenBank/DDBJ whole genome shotgun (WGS) entry which is preliminary data.</text>
</comment>
<protein>
    <submittedName>
        <fullName evidence="1">Uncharacterized protein</fullName>
    </submittedName>
</protein>
<name>A0AAU9KA32_9CILI</name>
<keyword evidence="2" id="KW-1185">Reference proteome</keyword>
<evidence type="ECO:0000313" key="1">
    <source>
        <dbReference type="EMBL" id="CAG9335080.1"/>
    </source>
</evidence>
<sequence>MKAISWDLWDVGESIINSLISQKDDEKIVDVLRIINCLAYYKYSSGELDFPSLDTLLNSKFKGYLIYLLEKQSSIPSDTILNSAFEIIISSEIINLMGHPGELNAEGGWKNPESIINFVSSLYLFRNFHLKN</sequence>
<dbReference type="EMBL" id="CAJZBQ010000060">
    <property type="protein sequence ID" value="CAG9335080.1"/>
    <property type="molecule type" value="Genomic_DNA"/>
</dbReference>
<accession>A0AAU9KA32</accession>
<dbReference type="AlphaFoldDB" id="A0AAU9KA32"/>
<gene>
    <name evidence="1" type="ORF">BSTOLATCC_MIC62659</name>
</gene>
<proteinExistence type="predicted"/>
<dbReference type="Proteomes" id="UP001162131">
    <property type="component" value="Unassembled WGS sequence"/>
</dbReference>
<reference evidence="1" key="1">
    <citation type="submission" date="2021-09" db="EMBL/GenBank/DDBJ databases">
        <authorList>
            <consortium name="AG Swart"/>
            <person name="Singh M."/>
            <person name="Singh A."/>
            <person name="Seah K."/>
            <person name="Emmerich C."/>
        </authorList>
    </citation>
    <scope>NUCLEOTIDE SEQUENCE</scope>
    <source>
        <strain evidence="1">ATCC30299</strain>
    </source>
</reference>
<organism evidence="1 2">
    <name type="scientific">Blepharisma stoltei</name>
    <dbReference type="NCBI Taxonomy" id="1481888"/>
    <lineage>
        <taxon>Eukaryota</taxon>
        <taxon>Sar</taxon>
        <taxon>Alveolata</taxon>
        <taxon>Ciliophora</taxon>
        <taxon>Postciliodesmatophora</taxon>
        <taxon>Heterotrichea</taxon>
        <taxon>Heterotrichida</taxon>
        <taxon>Blepharismidae</taxon>
        <taxon>Blepharisma</taxon>
    </lineage>
</organism>